<reference evidence="2 3" key="1">
    <citation type="submission" date="2024-10" db="EMBL/GenBank/DDBJ databases">
        <title>Updated reference genomes for cyclostephanoid diatoms.</title>
        <authorList>
            <person name="Roberts W.R."/>
            <person name="Alverson A.J."/>
        </authorList>
    </citation>
    <scope>NUCLEOTIDE SEQUENCE [LARGE SCALE GENOMIC DNA]</scope>
    <source>
        <strain evidence="2 3">AJA010-31</strain>
    </source>
</reference>
<keyword evidence="3" id="KW-1185">Reference proteome</keyword>
<name>A0ABD3PT21_9STRA</name>
<feature type="region of interest" description="Disordered" evidence="1">
    <location>
        <begin position="101"/>
        <end position="120"/>
    </location>
</feature>
<dbReference type="Proteomes" id="UP001530400">
    <property type="component" value="Unassembled WGS sequence"/>
</dbReference>
<dbReference type="EMBL" id="JALLPJ020000478">
    <property type="protein sequence ID" value="KAL3790983.1"/>
    <property type="molecule type" value="Genomic_DNA"/>
</dbReference>
<feature type="region of interest" description="Disordered" evidence="1">
    <location>
        <begin position="151"/>
        <end position="178"/>
    </location>
</feature>
<sequence length="325" mass="36565">MSDNYNDKTKYVPWNPSCGMSANRWDRMERNRVAAYEKKIANARIAEWKKNMQRHSFPPPFGSAPYIPPAPPAWTQQRQPPFAAVLPPANPYRPSHKPPPLANITNTHRASPESSPPKKKTAVAVSSVSAIDQFVPSNLDATGLCGEVTSASADEVKSDPAEVKSGDTTGEDSKCPPPRDYMDFQYTYHKTLKNNVDRFRCLCHRNKDCKGCNAVLKVRSNSDGTETIELTGKHVEACIARNGRQVAVSESFTDLRVQMKQFVEARATHEEHRGDTPEQIWAATVKHFREIAGQTLWFYGHFWLRNASLHCQFMNPSYLGLYQAV</sequence>
<accession>A0ABD3PT21</accession>
<gene>
    <name evidence="2" type="ORF">ACHAWO_012061</name>
</gene>
<dbReference type="AlphaFoldDB" id="A0ABD3PT21"/>
<organism evidence="2 3">
    <name type="scientific">Cyclotella atomus</name>
    <dbReference type="NCBI Taxonomy" id="382360"/>
    <lineage>
        <taxon>Eukaryota</taxon>
        <taxon>Sar</taxon>
        <taxon>Stramenopiles</taxon>
        <taxon>Ochrophyta</taxon>
        <taxon>Bacillariophyta</taxon>
        <taxon>Coscinodiscophyceae</taxon>
        <taxon>Thalassiosirophycidae</taxon>
        <taxon>Stephanodiscales</taxon>
        <taxon>Stephanodiscaceae</taxon>
        <taxon>Cyclotella</taxon>
    </lineage>
</organism>
<comment type="caution">
    <text evidence="2">The sequence shown here is derived from an EMBL/GenBank/DDBJ whole genome shotgun (WGS) entry which is preliminary data.</text>
</comment>
<protein>
    <submittedName>
        <fullName evidence="2">Uncharacterized protein</fullName>
    </submittedName>
</protein>
<feature type="compositionally biased region" description="Polar residues" evidence="1">
    <location>
        <begin position="103"/>
        <end position="113"/>
    </location>
</feature>
<evidence type="ECO:0000313" key="2">
    <source>
        <dbReference type="EMBL" id="KAL3790983.1"/>
    </source>
</evidence>
<proteinExistence type="predicted"/>
<evidence type="ECO:0000256" key="1">
    <source>
        <dbReference type="SAM" id="MobiDB-lite"/>
    </source>
</evidence>
<feature type="compositionally biased region" description="Basic and acidic residues" evidence="1">
    <location>
        <begin position="154"/>
        <end position="165"/>
    </location>
</feature>
<evidence type="ECO:0000313" key="3">
    <source>
        <dbReference type="Proteomes" id="UP001530400"/>
    </source>
</evidence>